<dbReference type="Gene3D" id="2.40.50.100">
    <property type="match status" value="1"/>
</dbReference>
<protein>
    <submittedName>
        <fullName evidence="7">HlyD family efflux transporter periplasmic adaptor subunit</fullName>
    </submittedName>
</protein>
<evidence type="ECO:0000256" key="2">
    <source>
        <dbReference type="ARBA" id="ARBA00009477"/>
    </source>
</evidence>
<dbReference type="InterPro" id="IPR058625">
    <property type="entry name" value="MdtA-like_BSH"/>
</dbReference>
<sequence>MNVAWRRRLIWSVLLLLIAAALGYGLRPQPRMVDIATAAYGPMRLSVEEEGKTRVKDRYEVSASVAGTTCRVDLNVGDAVKKGQLLTTIEPLESQALDPRSRAEAEARVAAAQSALHAAEQTAQSAESERILADQELSRLRPLFDKGHIARRQLDQATAAAQSSRAASRSARFSVEVARHELEAARTALSYTGAGRQPYPDANVQVLSPIDGRILAIHQECEGVVSAGQPLLVVGDIRSLEIETDVLSADAVKIKPGMRVEFHRWGGDTPLQGRVRNVEPVGFTKISALGVEEQRVLVISDITSDAAEWQDLGDGYRVEAEIILWESADVLQIPASALFRFDGGWALFVMENGKAVRRLVKVGKRNGLSAQIMEGIAEGENLITHPDNMIDDGVPVRPR</sequence>
<dbReference type="Gene3D" id="2.40.420.20">
    <property type="match status" value="1"/>
</dbReference>
<gene>
    <name evidence="7" type="ORF">GCM10009104_29330</name>
</gene>
<keyword evidence="8" id="KW-1185">Reference proteome</keyword>
<dbReference type="Pfam" id="PF25917">
    <property type="entry name" value="BSH_RND"/>
    <property type="match status" value="1"/>
</dbReference>
<organism evidence="7 8">
    <name type="scientific">Marinobacterium maritimum</name>
    <dbReference type="NCBI Taxonomy" id="500162"/>
    <lineage>
        <taxon>Bacteria</taxon>
        <taxon>Pseudomonadati</taxon>
        <taxon>Pseudomonadota</taxon>
        <taxon>Gammaproteobacteria</taxon>
        <taxon>Oceanospirillales</taxon>
        <taxon>Oceanospirillaceae</taxon>
        <taxon>Marinobacterium</taxon>
    </lineage>
</organism>
<comment type="caution">
    <text evidence="7">The sequence shown here is derived from an EMBL/GenBank/DDBJ whole genome shotgun (WGS) entry which is preliminary data.</text>
</comment>
<reference evidence="8" key="1">
    <citation type="journal article" date="2019" name="Int. J. Syst. Evol. Microbiol.">
        <title>The Global Catalogue of Microorganisms (GCM) 10K type strain sequencing project: providing services to taxonomists for standard genome sequencing and annotation.</title>
        <authorList>
            <consortium name="The Broad Institute Genomics Platform"/>
            <consortium name="The Broad Institute Genome Sequencing Center for Infectious Disease"/>
            <person name="Wu L."/>
            <person name="Ma J."/>
        </authorList>
    </citation>
    <scope>NUCLEOTIDE SEQUENCE [LARGE SCALE GENOMIC DNA]</scope>
    <source>
        <strain evidence="8">JCM 15134</strain>
    </source>
</reference>
<evidence type="ECO:0000259" key="6">
    <source>
        <dbReference type="Pfam" id="PF25989"/>
    </source>
</evidence>
<dbReference type="Proteomes" id="UP001499915">
    <property type="component" value="Unassembled WGS sequence"/>
</dbReference>
<name>A0ABP3TFU0_9GAMM</name>
<dbReference type="PANTHER" id="PTHR32347">
    <property type="entry name" value="EFFLUX SYSTEM COMPONENT YKNX-RELATED"/>
    <property type="match status" value="1"/>
</dbReference>
<feature type="domain" description="Multidrug resistance protein MdtA-like barrel-sandwich hybrid" evidence="5">
    <location>
        <begin position="60"/>
        <end position="232"/>
    </location>
</feature>
<dbReference type="PANTHER" id="PTHR32347:SF29">
    <property type="entry name" value="UPF0194 MEMBRANE PROTEIN YBHG"/>
    <property type="match status" value="1"/>
</dbReference>
<dbReference type="Pfam" id="PF25989">
    <property type="entry name" value="YknX_C"/>
    <property type="match status" value="1"/>
</dbReference>
<evidence type="ECO:0000313" key="8">
    <source>
        <dbReference type="Proteomes" id="UP001499915"/>
    </source>
</evidence>
<evidence type="ECO:0000313" key="7">
    <source>
        <dbReference type="EMBL" id="GAA0698864.1"/>
    </source>
</evidence>
<dbReference type="EMBL" id="BAAAET010000004">
    <property type="protein sequence ID" value="GAA0698864.1"/>
    <property type="molecule type" value="Genomic_DNA"/>
</dbReference>
<evidence type="ECO:0000256" key="1">
    <source>
        <dbReference type="ARBA" id="ARBA00004196"/>
    </source>
</evidence>
<keyword evidence="3 4" id="KW-0175">Coiled coil</keyword>
<dbReference type="InterPro" id="IPR058637">
    <property type="entry name" value="YknX-like_C"/>
</dbReference>
<dbReference type="InterPro" id="IPR050465">
    <property type="entry name" value="UPF0194_transport"/>
</dbReference>
<dbReference type="Gene3D" id="1.10.287.470">
    <property type="entry name" value="Helix hairpin bin"/>
    <property type="match status" value="1"/>
</dbReference>
<dbReference type="SUPFAM" id="SSF111369">
    <property type="entry name" value="HlyD-like secretion proteins"/>
    <property type="match status" value="1"/>
</dbReference>
<comment type="subcellular location">
    <subcellularLocation>
        <location evidence="1">Cell envelope</location>
    </subcellularLocation>
</comment>
<feature type="domain" description="YknX-like C-terminal permuted SH3-like" evidence="6">
    <location>
        <begin position="330"/>
        <end position="397"/>
    </location>
</feature>
<comment type="similarity">
    <text evidence="2">Belongs to the membrane fusion protein (MFP) (TC 8.A.1) family.</text>
</comment>
<proteinExistence type="inferred from homology"/>
<dbReference type="Gene3D" id="2.40.30.170">
    <property type="match status" value="1"/>
</dbReference>
<accession>A0ABP3TFU0</accession>
<evidence type="ECO:0000259" key="5">
    <source>
        <dbReference type="Pfam" id="PF25917"/>
    </source>
</evidence>
<dbReference type="RefSeq" id="WP_343807578.1">
    <property type="nucleotide sequence ID" value="NZ_BAAAET010000004.1"/>
</dbReference>
<evidence type="ECO:0000256" key="3">
    <source>
        <dbReference type="ARBA" id="ARBA00023054"/>
    </source>
</evidence>
<evidence type="ECO:0000256" key="4">
    <source>
        <dbReference type="SAM" id="Coils"/>
    </source>
</evidence>
<feature type="coiled-coil region" evidence="4">
    <location>
        <begin position="102"/>
        <end position="136"/>
    </location>
</feature>